<evidence type="ECO:0000313" key="3">
    <source>
        <dbReference type="Proteomes" id="UP001652432"/>
    </source>
</evidence>
<dbReference type="NCBIfam" id="TIGR01440">
    <property type="entry name" value="TIGR01440 family protein"/>
    <property type="match status" value="1"/>
</dbReference>
<dbReference type="Pfam" id="PF04260">
    <property type="entry name" value="DUF436"/>
    <property type="match status" value="1"/>
</dbReference>
<organism evidence="2 3">
    <name type="scientific">Suilimivivens aceti</name>
    <dbReference type="NCBI Taxonomy" id="2981774"/>
    <lineage>
        <taxon>Bacteria</taxon>
        <taxon>Bacillati</taxon>
        <taxon>Bacillota</taxon>
        <taxon>Clostridia</taxon>
        <taxon>Lachnospirales</taxon>
        <taxon>Lachnospiraceae</taxon>
        <taxon>Suilimivivens</taxon>
    </lineage>
</organism>
<dbReference type="Gene3D" id="3.40.50.10360">
    <property type="entry name" value="Hypothetical protein TT1679"/>
    <property type="match status" value="1"/>
</dbReference>
<evidence type="ECO:0000256" key="1">
    <source>
        <dbReference type="HAMAP-Rule" id="MF_00800"/>
    </source>
</evidence>
<accession>A0ABT2T4X9</accession>
<sequence length="197" mass="21299">MAAKGMADRKMTASFLEEVKEEAGRATEQLLLQAKTEPGDILIVGCSSSEIVGERIGTFSSVETAQAVFEGIYEITQAHGLFLAAQCCEHLNRAVIVEKELMKRDHLTRVNVVPKPKAGGSFGTTAYQQFKEPVAVEKITAQAGMDIGDTLIGMHLQPVAVPVRIEVKQIGNAHLVCARTRTKFVGGSRAVYDEALL</sequence>
<dbReference type="HAMAP" id="MF_00800">
    <property type="entry name" value="UPF0340"/>
    <property type="match status" value="1"/>
</dbReference>
<dbReference type="PIRSF" id="PIRSF007510">
    <property type="entry name" value="UCP007510"/>
    <property type="match status" value="1"/>
</dbReference>
<evidence type="ECO:0000313" key="2">
    <source>
        <dbReference type="EMBL" id="MCU6745306.1"/>
    </source>
</evidence>
<protein>
    <recommendedName>
        <fullName evidence="1">UPF0340 protein OCV77_12540</fullName>
    </recommendedName>
</protein>
<dbReference type="InterPro" id="IPR006340">
    <property type="entry name" value="DUF436"/>
</dbReference>
<dbReference type="InterPro" id="IPR028345">
    <property type="entry name" value="Antibiotic_NAT-like"/>
</dbReference>
<dbReference type="SUPFAM" id="SSF110710">
    <property type="entry name" value="TTHA0583/YokD-like"/>
    <property type="match status" value="1"/>
</dbReference>
<name>A0ABT2T4X9_9FIRM</name>
<keyword evidence="3" id="KW-1185">Reference proteome</keyword>
<dbReference type="EMBL" id="JAOQKJ010000010">
    <property type="protein sequence ID" value="MCU6745306.1"/>
    <property type="molecule type" value="Genomic_DNA"/>
</dbReference>
<gene>
    <name evidence="2" type="ORF">OCV77_12540</name>
</gene>
<dbReference type="RefSeq" id="WP_262575339.1">
    <property type="nucleotide sequence ID" value="NZ_JAOQKJ010000010.1"/>
</dbReference>
<comment type="caution">
    <text evidence="2">The sequence shown here is derived from an EMBL/GenBank/DDBJ whole genome shotgun (WGS) entry which is preliminary data.</text>
</comment>
<dbReference type="Proteomes" id="UP001652432">
    <property type="component" value="Unassembled WGS sequence"/>
</dbReference>
<proteinExistence type="inferred from homology"/>
<comment type="similarity">
    <text evidence="1">Belongs to the UPF0340 family.</text>
</comment>
<reference evidence="2 3" key="1">
    <citation type="journal article" date="2021" name="ISME Commun">
        <title>Automated analysis of genomic sequences facilitates high-throughput and comprehensive description of bacteria.</title>
        <authorList>
            <person name="Hitch T.C.A."/>
        </authorList>
    </citation>
    <scope>NUCLEOTIDE SEQUENCE [LARGE SCALE GENOMIC DNA]</scope>
    <source>
        <strain evidence="2 3">Sanger_18</strain>
    </source>
</reference>